<evidence type="ECO:0000313" key="3">
    <source>
        <dbReference type="Proteomes" id="UP000806077"/>
    </source>
</evidence>
<keyword evidence="1" id="KW-0472">Membrane</keyword>
<dbReference type="EMBL" id="WXXV01000011">
    <property type="protein sequence ID" value="MBE7695536.1"/>
    <property type="molecule type" value="Genomic_DNA"/>
</dbReference>
<keyword evidence="1" id="KW-0812">Transmembrane</keyword>
<comment type="caution">
    <text evidence="2">The sequence shown here is derived from an EMBL/GenBank/DDBJ whole genome shotgun (WGS) entry which is preliminary data.</text>
</comment>
<reference evidence="2 3" key="1">
    <citation type="journal article" date="2020" name="Int. J. Syst. Evol. Microbiol.">
        <title>Tenacibaculum piscium sp. nov., isolated from skin ulcers of sea-farmed fish, and description of Tenacibaculum finnmarkense sp. nov. with subdivision into genomovars finnmarkense and ulcerans.</title>
        <authorList>
            <person name="Olsen A.B."/>
            <person name="Spilsberg B."/>
            <person name="Nilsen H.K."/>
            <person name="Lagesen K."/>
            <person name="Gulla S."/>
            <person name="Avendano-Herrera R."/>
            <person name="Irgang R."/>
            <person name="Duchaud E."/>
            <person name="Colquhoun D.J."/>
        </authorList>
    </citation>
    <scope>NUCLEOTIDE SEQUENCE [LARGE SCALE GENOMIC DNA]</scope>
    <source>
        <strain evidence="2 3">TNO037</strain>
    </source>
</reference>
<dbReference type="PROSITE" id="PS51257">
    <property type="entry name" value="PROKAR_LIPOPROTEIN"/>
    <property type="match status" value="1"/>
</dbReference>
<evidence type="ECO:0000313" key="2">
    <source>
        <dbReference type="EMBL" id="MBE7695536.1"/>
    </source>
</evidence>
<keyword evidence="1" id="KW-1133">Transmembrane helix</keyword>
<keyword evidence="3" id="KW-1185">Reference proteome</keyword>
<protein>
    <recommendedName>
        <fullName evidence="4">Lipoprotein</fullName>
    </recommendedName>
</protein>
<evidence type="ECO:0008006" key="4">
    <source>
        <dbReference type="Google" id="ProtNLM"/>
    </source>
</evidence>
<accession>A0AAP1RFT6</accession>
<dbReference type="AlphaFoldDB" id="A0AAP1RFT6"/>
<dbReference type="RefSeq" id="WP_193702199.1">
    <property type="nucleotide sequence ID" value="NZ_JAJHTL010000012.1"/>
</dbReference>
<evidence type="ECO:0000256" key="1">
    <source>
        <dbReference type="SAM" id="Phobius"/>
    </source>
</evidence>
<dbReference type="Proteomes" id="UP000806077">
    <property type="component" value="Unassembled WGS sequence"/>
</dbReference>
<proteinExistence type="predicted"/>
<sequence length="163" mass="18568">MKYIIYFLITMLFLGGCRSSKVVTTKEKKQNTKVVSKKTDSSLIKIKTLPINDVFFVGLKTNNKQIDSVINLKFKHFKTAKISGANSFTASFDTVKKGFQFIAKVSSSENQKVKVKEMVLSKEKNQTQIEKSTKVVTHWRGFLVIGFLVLIVIIAIRFHLKFL</sequence>
<gene>
    <name evidence="2" type="ORF">F7645_08895</name>
</gene>
<feature type="transmembrane region" description="Helical" evidence="1">
    <location>
        <begin position="139"/>
        <end position="160"/>
    </location>
</feature>
<organism evidence="2 3">
    <name type="scientific">Tenacibaculum finnmarkense genomovar finnmarkense</name>
    <dbReference type="NCBI Taxonomy" id="1458503"/>
    <lineage>
        <taxon>Bacteria</taxon>
        <taxon>Pseudomonadati</taxon>
        <taxon>Bacteroidota</taxon>
        <taxon>Flavobacteriia</taxon>
        <taxon>Flavobacteriales</taxon>
        <taxon>Flavobacteriaceae</taxon>
        <taxon>Tenacibaculum</taxon>
        <taxon>Tenacibaculum finnmarkense</taxon>
    </lineage>
</organism>
<name>A0AAP1RFT6_9FLAO</name>